<evidence type="ECO:0000313" key="3">
    <source>
        <dbReference type="EMBL" id="CAB4794119.1"/>
    </source>
</evidence>
<dbReference type="InterPro" id="IPR029057">
    <property type="entry name" value="PRTase-like"/>
</dbReference>
<dbReference type="PANTHER" id="PTHR11608">
    <property type="entry name" value="BIFUNCTIONAL PROTEIN PYRR"/>
    <property type="match status" value="1"/>
</dbReference>
<gene>
    <name evidence="3" type="ORF">UFOPK3026_00128</name>
</gene>
<name>A0A6J6XCP7_9ZZZZ</name>
<dbReference type="SUPFAM" id="SSF53271">
    <property type="entry name" value="PRTase-like"/>
    <property type="match status" value="1"/>
</dbReference>
<dbReference type="InterPro" id="IPR000836">
    <property type="entry name" value="PRTase_dom"/>
</dbReference>
<dbReference type="Gene3D" id="3.40.50.2020">
    <property type="match status" value="1"/>
</dbReference>
<sequence length="117" mass="12519">MTVPVGALDVSLHRDDIGIRPVSLGAITDIPFDLTGATVVLVDDVLFTGRTVRAAMEGLNNFGRPRAVQLAVLVDRGHRELPIRPDFVGKNLPTQKDDDVSATSDGVRITAMNASNK</sequence>
<dbReference type="AlphaFoldDB" id="A0A6J6XCP7"/>
<evidence type="ECO:0000259" key="2">
    <source>
        <dbReference type="Pfam" id="PF00156"/>
    </source>
</evidence>
<organism evidence="3">
    <name type="scientific">freshwater metagenome</name>
    <dbReference type="NCBI Taxonomy" id="449393"/>
    <lineage>
        <taxon>unclassified sequences</taxon>
        <taxon>metagenomes</taxon>
        <taxon>ecological metagenomes</taxon>
    </lineage>
</organism>
<dbReference type="InterPro" id="IPR050137">
    <property type="entry name" value="PyrR_bifunctional"/>
</dbReference>
<proteinExistence type="predicted"/>
<accession>A0A6J6XCP7</accession>
<feature type="region of interest" description="Disordered" evidence="1">
    <location>
        <begin position="85"/>
        <end position="107"/>
    </location>
</feature>
<dbReference type="PANTHER" id="PTHR11608:SF0">
    <property type="entry name" value="BIFUNCTIONAL PROTEIN PYRR"/>
    <property type="match status" value="1"/>
</dbReference>
<dbReference type="EMBL" id="CAFAAP010000010">
    <property type="protein sequence ID" value="CAB4794119.1"/>
    <property type="molecule type" value="Genomic_DNA"/>
</dbReference>
<feature type="domain" description="Phosphoribosyltransferase" evidence="2">
    <location>
        <begin position="30"/>
        <end position="89"/>
    </location>
</feature>
<dbReference type="NCBIfam" id="NF003549">
    <property type="entry name" value="PRK05205.1-5"/>
    <property type="match status" value="1"/>
</dbReference>
<dbReference type="CDD" id="cd06223">
    <property type="entry name" value="PRTases_typeI"/>
    <property type="match status" value="1"/>
</dbReference>
<evidence type="ECO:0000256" key="1">
    <source>
        <dbReference type="SAM" id="MobiDB-lite"/>
    </source>
</evidence>
<reference evidence="3" key="1">
    <citation type="submission" date="2020-05" db="EMBL/GenBank/DDBJ databases">
        <authorList>
            <person name="Chiriac C."/>
            <person name="Salcher M."/>
            <person name="Ghai R."/>
            <person name="Kavagutti S V."/>
        </authorList>
    </citation>
    <scope>NUCLEOTIDE SEQUENCE</scope>
</reference>
<dbReference type="Pfam" id="PF00156">
    <property type="entry name" value="Pribosyltran"/>
    <property type="match status" value="1"/>
</dbReference>
<protein>
    <submittedName>
        <fullName evidence="3">Unannotated protein</fullName>
    </submittedName>
</protein>